<accession>A0A0D6XPT2</accession>
<dbReference type="AlphaFoldDB" id="A0A0D6XPT2"/>
<dbReference type="PANTHER" id="PTHR43158:SF2">
    <property type="entry name" value="SKFA PEPTIDE EXPORT ATP-BINDING PROTEIN SKFE"/>
    <property type="match status" value="1"/>
</dbReference>
<dbReference type="PANTHER" id="PTHR43158">
    <property type="entry name" value="SKFA PEPTIDE EXPORT ATP-BINDING PROTEIN SKFE"/>
    <property type="match status" value="1"/>
</dbReference>
<dbReference type="CDD" id="cd00267">
    <property type="entry name" value="ABC_ATPase"/>
    <property type="match status" value="1"/>
</dbReference>
<sequence length="400" mass="46382">MKALKIVVNGLSNFKSKTLDVDFITSKKVNSYEANNNVKPLFNSIYKQNSMSFVGINASGKTTTLEIIESLLSIYIDNDSISFHGNLAKNFSDELKVTMYLLDEKKDNIYLINSTIMKENNDSTEPKLYFYDEDLYSRKVNKRVNRKNIFNVELYNHLQNRKALNNSYLKNEDSIFSAILNEREDKRGKVFELINLTDMNVFTYYMSNMTNESFIRYLDPSVEIFRIKDEENYRIKKHTLPKFEIKFKNSDLVHTSDLTDLGDILSSGTIKGLNIFANVVKVLLRGGYLIIDEIENHLNKRIVTSILEFFLSDINENGATLIFSTHYVEVLDEIDRSDSIYILNKEEVIKVKKLSDRLGEYDRADKKKSEIFLSGVVDTVPDYQSYQNIKKDISQFLRGK</sequence>
<reference evidence="4 6" key="1">
    <citation type="submission" date="2015-01" db="EMBL/GenBank/DDBJ databases">
        <authorList>
            <person name="Guo J."/>
        </authorList>
    </citation>
    <scope>NUCLEOTIDE SEQUENCE [LARGE SCALE GENOMIC DNA]</scope>
    <source>
        <strain evidence="4 6">DSM 22147</strain>
    </source>
</reference>
<keyword evidence="6" id="KW-1185">Reference proteome</keyword>
<dbReference type="RefSeq" id="WP_044360566.1">
    <property type="nucleotide sequence ID" value="NZ_JXWY01000039.1"/>
</dbReference>
<dbReference type="STRING" id="569857.TP70_06930"/>
<evidence type="ECO:0000313" key="7">
    <source>
        <dbReference type="Proteomes" id="UP000254100"/>
    </source>
</evidence>
<dbReference type="GO" id="GO:0005524">
    <property type="term" value="F:ATP binding"/>
    <property type="evidence" value="ECO:0007669"/>
    <property type="project" value="UniProtKB-KW"/>
</dbReference>
<dbReference type="EMBL" id="UHDT01000001">
    <property type="protein sequence ID" value="SUM56893.1"/>
    <property type="molecule type" value="Genomic_DNA"/>
</dbReference>
<dbReference type="Proteomes" id="UP000254100">
    <property type="component" value="Unassembled WGS sequence"/>
</dbReference>
<proteinExistence type="predicted"/>
<evidence type="ECO:0000313" key="6">
    <source>
        <dbReference type="Proteomes" id="UP000032366"/>
    </source>
</evidence>
<dbReference type="Pfam" id="PF13304">
    <property type="entry name" value="AAA_21"/>
    <property type="match status" value="1"/>
</dbReference>
<dbReference type="SUPFAM" id="SSF52540">
    <property type="entry name" value="P-loop containing nucleoside triphosphate hydrolases"/>
    <property type="match status" value="1"/>
</dbReference>
<keyword evidence="2 5" id="KW-0067">ATP-binding</keyword>
<dbReference type="EMBL" id="JXWY01000039">
    <property type="protein sequence ID" value="KIX90647.1"/>
    <property type="molecule type" value="Genomic_DNA"/>
</dbReference>
<dbReference type="GO" id="GO:0016887">
    <property type="term" value="F:ATP hydrolysis activity"/>
    <property type="evidence" value="ECO:0007669"/>
    <property type="project" value="InterPro"/>
</dbReference>
<name>A0A0D6XPT2_9STAP</name>
<dbReference type="InterPro" id="IPR027417">
    <property type="entry name" value="P-loop_NTPase"/>
</dbReference>
<feature type="domain" description="ATPase AAA-type core" evidence="3">
    <location>
        <begin position="52"/>
        <end position="332"/>
    </location>
</feature>
<evidence type="ECO:0000313" key="5">
    <source>
        <dbReference type="EMBL" id="SUM56893.1"/>
    </source>
</evidence>
<reference evidence="5 7" key="2">
    <citation type="submission" date="2018-06" db="EMBL/GenBank/DDBJ databases">
        <authorList>
            <consortium name="Pathogen Informatics"/>
            <person name="Doyle S."/>
        </authorList>
    </citation>
    <scope>NUCLEOTIDE SEQUENCE [LARGE SCALE GENOMIC DNA]</scope>
    <source>
        <strain evidence="5 7">NCTC13832</strain>
    </source>
</reference>
<keyword evidence="1" id="KW-0547">Nucleotide-binding</keyword>
<evidence type="ECO:0000256" key="1">
    <source>
        <dbReference type="ARBA" id="ARBA00022741"/>
    </source>
</evidence>
<dbReference type="Proteomes" id="UP000032366">
    <property type="component" value="Unassembled WGS sequence"/>
</dbReference>
<dbReference type="OrthoDB" id="9809324at2"/>
<organism evidence="5 7">
    <name type="scientific">Staphylococcus microti</name>
    <dbReference type="NCBI Taxonomy" id="569857"/>
    <lineage>
        <taxon>Bacteria</taxon>
        <taxon>Bacillati</taxon>
        <taxon>Bacillota</taxon>
        <taxon>Bacilli</taxon>
        <taxon>Bacillales</taxon>
        <taxon>Staphylococcaceae</taxon>
        <taxon>Staphylococcus</taxon>
    </lineage>
</organism>
<protein>
    <submittedName>
        <fullName evidence="5">Predicted ATP-binding protein involved in virulence</fullName>
    </submittedName>
</protein>
<evidence type="ECO:0000259" key="3">
    <source>
        <dbReference type="Pfam" id="PF13304"/>
    </source>
</evidence>
<evidence type="ECO:0000313" key="4">
    <source>
        <dbReference type="EMBL" id="KIX90647.1"/>
    </source>
</evidence>
<gene>
    <name evidence="5" type="ORF">NCTC13832_00556</name>
    <name evidence="4" type="ORF">TP70_06930</name>
</gene>
<evidence type="ECO:0000256" key="2">
    <source>
        <dbReference type="ARBA" id="ARBA00022840"/>
    </source>
</evidence>
<dbReference type="InterPro" id="IPR003959">
    <property type="entry name" value="ATPase_AAA_core"/>
</dbReference>
<dbReference type="Gene3D" id="3.40.50.300">
    <property type="entry name" value="P-loop containing nucleotide triphosphate hydrolases"/>
    <property type="match status" value="1"/>
</dbReference>